<keyword evidence="3" id="KW-0808">Transferase</keyword>
<dbReference type="PROSITE" id="PS51219">
    <property type="entry name" value="DPCK"/>
    <property type="match status" value="1"/>
</dbReference>
<dbReference type="NCBIfam" id="TIGR00152">
    <property type="entry name" value="dephospho-CoA kinase"/>
    <property type="match status" value="1"/>
</dbReference>
<reference evidence="3" key="1">
    <citation type="submission" date="2018-06" db="EMBL/GenBank/DDBJ databases">
        <authorList>
            <person name="Zhirakovskaya E."/>
        </authorList>
    </citation>
    <scope>NUCLEOTIDE SEQUENCE</scope>
</reference>
<dbReference type="HAMAP" id="MF_00376">
    <property type="entry name" value="Dephospho_CoA_kinase"/>
    <property type="match status" value="1"/>
</dbReference>
<dbReference type="EC" id="2.7.1.24" evidence="3"/>
<dbReference type="AlphaFoldDB" id="A0A3B0RRK1"/>
<dbReference type="InterPro" id="IPR027417">
    <property type="entry name" value="P-loop_NTPase"/>
</dbReference>
<dbReference type="PANTHER" id="PTHR10695:SF46">
    <property type="entry name" value="BIFUNCTIONAL COENZYME A SYNTHASE-RELATED"/>
    <property type="match status" value="1"/>
</dbReference>
<dbReference type="CDD" id="cd02022">
    <property type="entry name" value="DPCK"/>
    <property type="match status" value="1"/>
</dbReference>
<dbReference type="Gene3D" id="3.40.50.300">
    <property type="entry name" value="P-loop containing nucleotide triphosphate hydrolases"/>
    <property type="match status" value="1"/>
</dbReference>
<evidence type="ECO:0000256" key="1">
    <source>
        <dbReference type="ARBA" id="ARBA00022741"/>
    </source>
</evidence>
<dbReference type="Pfam" id="PF01121">
    <property type="entry name" value="CoaE"/>
    <property type="match status" value="1"/>
</dbReference>
<keyword evidence="3" id="KW-0418">Kinase</keyword>
<keyword evidence="2" id="KW-0067">ATP-binding</keyword>
<proteinExistence type="inferred from homology"/>
<gene>
    <name evidence="3" type="ORF">MNBD_ALPHA06-1097</name>
</gene>
<evidence type="ECO:0000313" key="3">
    <source>
        <dbReference type="EMBL" id="VAV96050.1"/>
    </source>
</evidence>
<protein>
    <submittedName>
        <fullName evidence="3">Dephospho-CoA kinase</fullName>
        <ecNumber evidence="3">2.7.1.24</ecNumber>
    </submittedName>
</protein>
<organism evidence="3">
    <name type="scientific">hydrothermal vent metagenome</name>
    <dbReference type="NCBI Taxonomy" id="652676"/>
    <lineage>
        <taxon>unclassified sequences</taxon>
        <taxon>metagenomes</taxon>
        <taxon>ecological metagenomes</taxon>
    </lineage>
</organism>
<dbReference type="PANTHER" id="PTHR10695">
    <property type="entry name" value="DEPHOSPHO-COA KINASE-RELATED"/>
    <property type="match status" value="1"/>
</dbReference>
<dbReference type="InterPro" id="IPR001977">
    <property type="entry name" value="Depp_CoAkinase"/>
</dbReference>
<sequence>MIEIVLTGSIGMGKSTTARLFAKQGIPGFDADQAVHQLYSQNGAAIAPIKAWLPEVIKNGAVSRERLGAHLAKNPEDFADLETIVHPLVAAKRKKWRLAQKTKGQQIVLYDIPLYFEAKRQQETDFVVLVSAPLMVQKARVLARPGMSEKKWQQIMGRQMPDTQKRQNSDYIIRTDKGIADADLQVQAILRHITKTAVFVEKNHA</sequence>
<dbReference type="EMBL" id="UOEE01000215">
    <property type="protein sequence ID" value="VAV96050.1"/>
    <property type="molecule type" value="Genomic_DNA"/>
</dbReference>
<accession>A0A3B0RRK1</accession>
<keyword evidence="1" id="KW-0547">Nucleotide-binding</keyword>
<dbReference type="SUPFAM" id="SSF52540">
    <property type="entry name" value="P-loop containing nucleoside triphosphate hydrolases"/>
    <property type="match status" value="1"/>
</dbReference>
<dbReference type="GO" id="GO:0015937">
    <property type="term" value="P:coenzyme A biosynthetic process"/>
    <property type="evidence" value="ECO:0007669"/>
    <property type="project" value="InterPro"/>
</dbReference>
<dbReference type="GO" id="GO:0004140">
    <property type="term" value="F:dephospho-CoA kinase activity"/>
    <property type="evidence" value="ECO:0007669"/>
    <property type="project" value="UniProtKB-EC"/>
</dbReference>
<evidence type="ECO:0000256" key="2">
    <source>
        <dbReference type="ARBA" id="ARBA00022840"/>
    </source>
</evidence>
<name>A0A3B0RRK1_9ZZZZ</name>
<dbReference type="GO" id="GO:0005524">
    <property type="term" value="F:ATP binding"/>
    <property type="evidence" value="ECO:0007669"/>
    <property type="project" value="UniProtKB-KW"/>
</dbReference>